<evidence type="ECO:0000313" key="8">
    <source>
        <dbReference type="Proteomes" id="UP001597544"/>
    </source>
</evidence>
<feature type="chain" id="PRO_5046558833" description="inorganic diphosphatase" evidence="6">
    <location>
        <begin position="20"/>
        <end position="196"/>
    </location>
</feature>
<dbReference type="EMBL" id="JBHULU010000010">
    <property type="protein sequence ID" value="MFD2513798.1"/>
    <property type="molecule type" value="Genomic_DNA"/>
</dbReference>
<keyword evidence="3" id="KW-0479">Metal-binding</keyword>
<gene>
    <name evidence="7" type="ORF">ACFSRY_07955</name>
</gene>
<evidence type="ECO:0000256" key="4">
    <source>
        <dbReference type="ARBA" id="ARBA00022801"/>
    </source>
</evidence>
<organism evidence="7 8">
    <name type="scientific">Pontibacter locisalis</name>
    <dbReference type="NCBI Taxonomy" id="1719035"/>
    <lineage>
        <taxon>Bacteria</taxon>
        <taxon>Pseudomonadati</taxon>
        <taxon>Bacteroidota</taxon>
        <taxon>Cytophagia</taxon>
        <taxon>Cytophagales</taxon>
        <taxon>Hymenobacteraceae</taxon>
        <taxon>Pontibacter</taxon>
    </lineage>
</organism>
<dbReference type="Proteomes" id="UP001597544">
    <property type="component" value="Unassembled WGS sequence"/>
</dbReference>
<dbReference type="EC" id="3.6.1.1" evidence="2"/>
<evidence type="ECO:0000256" key="6">
    <source>
        <dbReference type="SAM" id="SignalP"/>
    </source>
</evidence>
<dbReference type="InterPro" id="IPR036649">
    <property type="entry name" value="Pyrophosphatase_sf"/>
</dbReference>
<comment type="cofactor">
    <cofactor evidence="1">
        <name>Mg(2+)</name>
        <dbReference type="ChEBI" id="CHEBI:18420"/>
    </cofactor>
</comment>
<evidence type="ECO:0000256" key="5">
    <source>
        <dbReference type="ARBA" id="ARBA00022842"/>
    </source>
</evidence>
<keyword evidence="6" id="KW-0732">Signal</keyword>
<name>A0ABW5ILE5_9BACT</name>
<proteinExistence type="predicted"/>
<keyword evidence="5" id="KW-0460">Magnesium</keyword>
<evidence type="ECO:0000256" key="3">
    <source>
        <dbReference type="ARBA" id="ARBA00022723"/>
    </source>
</evidence>
<dbReference type="SUPFAM" id="SSF50324">
    <property type="entry name" value="Inorganic pyrophosphatase"/>
    <property type="match status" value="1"/>
</dbReference>
<evidence type="ECO:0000256" key="2">
    <source>
        <dbReference type="ARBA" id="ARBA00012146"/>
    </source>
</evidence>
<evidence type="ECO:0000256" key="1">
    <source>
        <dbReference type="ARBA" id="ARBA00001946"/>
    </source>
</evidence>
<sequence length="196" mass="22186">MMKHLLYLFLLLTPTLLLVSCKTDYQNIPTYTGTRQLQAVIEVPAGNNHQLKYDLKKQEFVNAKDAGKDKLVEFLPFPGNYGFIPSTELGQNDRGLNILVLSERVETGSVLEVLPVGVLQLETAGNLEPVIVAVPARPSDRTISATTMSELTKKYPAAKEIIRLWFTHENPALNTKFVAWRDEQFADQEIQRWMKL</sequence>
<comment type="caution">
    <text evidence="7">The sequence shown here is derived from an EMBL/GenBank/DDBJ whole genome shotgun (WGS) entry which is preliminary data.</text>
</comment>
<evidence type="ECO:0000313" key="7">
    <source>
        <dbReference type="EMBL" id="MFD2513798.1"/>
    </source>
</evidence>
<dbReference type="PANTHER" id="PTHR10286">
    <property type="entry name" value="INORGANIC PYROPHOSPHATASE"/>
    <property type="match status" value="1"/>
</dbReference>
<feature type="signal peptide" evidence="6">
    <location>
        <begin position="1"/>
        <end position="19"/>
    </location>
</feature>
<dbReference type="Pfam" id="PF00719">
    <property type="entry name" value="Pyrophosphatase"/>
    <property type="match status" value="1"/>
</dbReference>
<reference evidence="8" key="1">
    <citation type="journal article" date="2019" name="Int. J. Syst. Evol. Microbiol.">
        <title>The Global Catalogue of Microorganisms (GCM) 10K type strain sequencing project: providing services to taxonomists for standard genome sequencing and annotation.</title>
        <authorList>
            <consortium name="The Broad Institute Genomics Platform"/>
            <consortium name="The Broad Institute Genome Sequencing Center for Infectious Disease"/>
            <person name="Wu L."/>
            <person name="Ma J."/>
        </authorList>
    </citation>
    <scope>NUCLEOTIDE SEQUENCE [LARGE SCALE GENOMIC DNA]</scope>
    <source>
        <strain evidence="8">KCTC 42498</strain>
    </source>
</reference>
<dbReference type="RefSeq" id="WP_377505063.1">
    <property type="nucleotide sequence ID" value="NZ_JBHULU010000010.1"/>
</dbReference>
<dbReference type="PROSITE" id="PS51257">
    <property type="entry name" value="PROKAR_LIPOPROTEIN"/>
    <property type="match status" value="1"/>
</dbReference>
<dbReference type="Gene3D" id="3.90.80.10">
    <property type="entry name" value="Inorganic pyrophosphatase"/>
    <property type="match status" value="1"/>
</dbReference>
<keyword evidence="4" id="KW-0378">Hydrolase</keyword>
<accession>A0ABW5ILE5</accession>
<dbReference type="InterPro" id="IPR008162">
    <property type="entry name" value="Pyrophosphatase"/>
</dbReference>
<keyword evidence="8" id="KW-1185">Reference proteome</keyword>
<protein>
    <recommendedName>
        <fullName evidence="2">inorganic diphosphatase</fullName>
        <ecNumber evidence="2">3.6.1.1</ecNumber>
    </recommendedName>
</protein>